<reference evidence="2" key="1">
    <citation type="submission" date="2024-06" db="UniProtKB">
        <authorList>
            <consortium name="Ensembl"/>
        </authorList>
    </citation>
    <scope>IDENTIFICATION</scope>
</reference>
<feature type="region of interest" description="Disordered" evidence="1">
    <location>
        <begin position="104"/>
        <end position="211"/>
    </location>
</feature>
<dbReference type="InParanoid" id="M3Z4V5"/>
<dbReference type="HOGENOM" id="CLU_1192270_0_0_1"/>
<name>M3Z4V5_MUSPF</name>
<dbReference type="Ensembl" id="ENSMPUT00000018889.1">
    <property type="protein sequence ID" value="ENSMPUP00000018617.1"/>
    <property type="gene ID" value="ENSMPUG00000018737.1"/>
</dbReference>
<proteinExistence type="predicted"/>
<protein>
    <submittedName>
        <fullName evidence="2">Uncharacterized protein</fullName>
    </submittedName>
</protein>
<evidence type="ECO:0000256" key="1">
    <source>
        <dbReference type="SAM" id="MobiDB-lite"/>
    </source>
</evidence>
<evidence type="ECO:0000313" key="2">
    <source>
        <dbReference type="Ensembl" id="ENSMPUP00000018617.1"/>
    </source>
</evidence>
<accession>M3Z4V5</accession>
<sequence>MRLFCTLSPFLQVFSGAARGRASPLEWGRRRRPTGVPLASHWRLAFSPAGGRSEHGRSFPGSGLIHGNFFPQKTPQGHVRKGSPVVGSPVWGLGFLTTSPQGGSFGSRIFQPNSGAGAPSGAALGSPDPGVWGRRPPGAPHQGGPRAASQREPLPGRAGTAPPCGGGDPTARGRAVTPRGFRSPRAVTGRSRPTPHPDPCGGRGQRRTWVLGSARLEKPLLAARAGRGSAGAA</sequence>
<dbReference type="AlphaFoldDB" id="M3Z4V5"/>
<organism evidence="2">
    <name type="scientific">Mustela putorius furo</name>
    <name type="common">European domestic ferret</name>
    <name type="synonym">Mustela furo</name>
    <dbReference type="NCBI Taxonomy" id="9669"/>
    <lineage>
        <taxon>Eukaryota</taxon>
        <taxon>Metazoa</taxon>
        <taxon>Chordata</taxon>
        <taxon>Craniata</taxon>
        <taxon>Vertebrata</taxon>
        <taxon>Euteleostomi</taxon>
        <taxon>Mammalia</taxon>
        <taxon>Eutheria</taxon>
        <taxon>Laurasiatheria</taxon>
        <taxon>Carnivora</taxon>
        <taxon>Caniformia</taxon>
        <taxon>Musteloidea</taxon>
        <taxon>Mustelidae</taxon>
        <taxon>Mustelinae</taxon>
        <taxon>Mustela</taxon>
    </lineage>
</organism>
<feature type="compositionally biased region" description="Low complexity" evidence="1">
    <location>
        <begin position="112"/>
        <end position="130"/>
    </location>
</feature>
<dbReference type="EMBL" id="AEYP01115772">
    <property type="status" value="NOT_ANNOTATED_CDS"/>
    <property type="molecule type" value="Genomic_DNA"/>
</dbReference>